<dbReference type="RefSeq" id="XP_033677454.1">
    <property type="nucleotide sequence ID" value="XM_033832332.1"/>
</dbReference>
<dbReference type="Pfam" id="PF09792">
    <property type="entry name" value="But2"/>
    <property type="match status" value="1"/>
</dbReference>
<dbReference type="OrthoDB" id="5356630at2759"/>
<dbReference type="EMBL" id="ML987208">
    <property type="protein sequence ID" value="KAF2242450.1"/>
    <property type="molecule type" value="Genomic_DNA"/>
</dbReference>
<evidence type="ECO:0000256" key="1">
    <source>
        <dbReference type="SAM" id="SignalP"/>
    </source>
</evidence>
<accession>A0A6A6HYL8</accession>
<evidence type="ECO:0000259" key="2">
    <source>
        <dbReference type="Pfam" id="PF09792"/>
    </source>
</evidence>
<keyword evidence="4" id="KW-1185">Reference proteome</keyword>
<name>A0A6A6HYL8_9PLEO</name>
<feature type="domain" description="Ubiquitin 3 binding protein But2 C-terminal" evidence="2">
    <location>
        <begin position="58"/>
        <end position="170"/>
    </location>
</feature>
<proteinExistence type="predicted"/>
<protein>
    <recommendedName>
        <fullName evidence="2">Ubiquitin 3 binding protein But2 C-terminal domain-containing protein</fullName>
    </recommendedName>
</protein>
<dbReference type="Proteomes" id="UP000800094">
    <property type="component" value="Unassembled WGS sequence"/>
</dbReference>
<evidence type="ECO:0000313" key="4">
    <source>
        <dbReference type="Proteomes" id="UP000800094"/>
    </source>
</evidence>
<dbReference type="AlphaFoldDB" id="A0A6A6HYL8"/>
<keyword evidence="1" id="KW-0732">Signal</keyword>
<feature type="signal peptide" evidence="1">
    <location>
        <begin position="1"/>
        <end position="15"/>
    </location>
</feature>
<feature type="chain" id="PRO_5025619716" description="Ubiquitin 3 binding protein But2 C-terminal domain-containing protein" evidence="1">
    <location>
        <begin position="16"/>
        <end position="182"/>
    </location>
</feature>
<dbReference type="InterPro" id="IPR018620">
    <property type="entry name" value="Ubiquitin3-bd_protein_But2_C"/>
</dbReference>
<evidence type="ECO:0000313" key="3">
    <source>
        <dbReference type="EMBL" id="KAF2242450.1"/>
    </source>
</evidence>
<dbReference type="GeneID" id="54585662"/>
<gene>
    <name evidence="3" type="ORF">BU26DRAFT_555647</name>
</gene>
<reference evidence="3" key="1">
    <citation type="journal article" date="2020" name="Stud. Mycol.">
        <title>101 Dothideomycetes genomes: a test case for predicting lifestyles and emergence of pathogens.</title>
        <authorList>
            <person name="Haridas S."/>
            <person name="Albert R."/>
            <person name="Binder M."/>
            <person name="Bloem J."/>
            <person name="Labutti K."/>
            <person name="Salamov A."/>
            <person name="Andreopoulos B."/>
            <person name="Baker S."/>
            <person name="Barry K."/>
            <person name="Bills G."/>
            <person name="Bluhm B."/>
            <person name="Cannon C."/>
            <person name="Castanera R."/>
            <person name="Culley D."/>
            <person name="Daum C."/>
            <person name="Ezra D."/>
            <person name="Gonzalez J."/>
            <person name="Henrissat B."/>
            <person name="Kuo A."/>
            <person name="Liang C."/>
            <person name="Lipzen A."/>
            <person name="Lutzoni F."/>
            <person name="Magnuson J."/>
            <person name="Mondo S."/>
            <person name="Nolan M."/>
            <person name="Ohm R."/>
            <person name="Pangilinan J."/>
            <person name="Park H.-J."/>
            <person name="Ramirez L."/>
            <person name="Alfaro M."/>
            <person name="Sun H."/>
            <person name="Tritt A."/>
            <person name="Yoshinaga Y."/>
            <person name="Zwiers L.-H."/>
            <person name="Turgeon B."/>
            <person name="Goodwin S."/>
            <person name="Spatafora J."/>
            <person name="Crous P."/>
            <person name="Grigoriev I."/>
        </authorList>
    </citation>
    <scope>NUCLEOTIDE SEQUENCE</scope>
    <source>
        <strain evidence="3">CBS 122368</strain>
    </source>
</reference>
<sequence length="182" mass="19550">MKSFAIAALLGLTSAAPTALTKRWPSEPAIITPTYISHYNLGTGGLVYNPATGAAHFDALSTISAFSVPAGIEGKKCSLHFYLDPTDSTAAVSGSGGVQVFSTHQVPPAYDVESWGPPGNQRNQHYGNFKVHTGYANVDDWPRLLEDFKCPAEGEYGFEVVAKWATGIEWDAGLSGLYMKYE</sequence>
<organism evidence="3 4">
    <name type="scientific">Trematosphaeria pertusa</name>
    <dbReference type="NCBI Taxonomy" id="390896"/>
    <lineage>
        <taxon>Eukaryota</taxon>
        <taxon>Fungi</taxon>
        <taxon>Dikarya</taxon>
        <taxon>Ascomycota</taxon>
        <taxon>Pezizomycotina</taxon>
        <taxon>Dothideomycetes</taxon>
        <taxon>Pleosporomycetidae</taxon>
        <taxon>Pleosporales</taxon>
        <taxon>Massarineae</taxon>
        <taxon>Trematosphaeriaceae</taxon>
        <taxon>Trematosphaeria</taxon>
    </lineage>
</organism>